<keyword evidence="2" id="KW-1185">Reference proteome</keyword>
<organism evidence="1 2">
    <name type="scientific">Helicostylum pulchrum</name>
    <dbReference type="NCBI Taxonomy" id="562976"/>
    <lineage>
        <taxon>Eukaryota</taxon>
        <taxon>Fungi</taxon>
        <taxon>Fungi incertae sedis</taxon>
        <taxon>Mucoromycota</taxon>
        <taxon>Mucoromycotina</taxon>
        <taxon>Mucoromycetes</taxon>
        <taxon>Mucorales</taxon>
        <taxon>Mucorineae</taxon>
        <taxon>Mucoraceae</taxon>
        <taxon>Helicostylum</taxon>
    </lineage>
</organism>
<reference evidence="1 2" key="1">
    <citation type="submission" date="2024-04" db="EMBL/GenBank/DDBJ databases">
        <title>genome sequences of Mucor flavus KT1a and Helicostylum pulchrum KT1b strains isolation_sourced from the surface of a dry-aged beef.</title>
        <authorList>
            <person name="Toyotome T."/>
            <person name="Hosono M."/>
            <person name="Torimaru M."/>
            <person name="Fukuda K."/>
            <person name="Mikami N."/>
        </authorList>
    </citation>
    <scope>NUCLEOTIDE SEQUENCE [LARGE SCALE GENOMIC DNA]</scope>
    <source>
        <strain evidence="1 2">KT1b</strain>
    </source>
</reference>
<proteinExistence type="predicted"/>
<protein>
    <submittedName>
        <fullName evidence="1">Uncharacterized protein</fullName>
    </submittedName>
</protein>
<sequence length="127" mass="14471">MSASDYTDKIIAFLDENKYEVKDKNSEIVFDIPGWSREDKFCEATFVCKFEEILDILFENTKIFAKDGESSSQAAKLNQITNEDRTQYGRKLDVLIVSEQNDHNDIEVGTNEFKKLSATPVTKCSAN</sequence>
<evidence type="ECO:0000313" key="1">
    <source>
        <dbReference type="EMBL" id="GAA5800195.1"/>
    </source>
</evidence>
<gene>
    <name evidence="1" type="ORF">HPULCUR_005620</name>
</gene>
<name>A0ABP9Y0V7_9FUNG</name>
<comment type="caution">
    <text evidence="1">The sequence shown here is derived from an EMBL/GenBank/DDBJ whole genome shotgun (WGS) entry which is preliminary data.</text>
</comment>
<dbReference type="EMBL" id="BAABUJ010000015">
    <property type="protein sequence ID" value="GAA5800195.1"/>
    <property type="molecule type" value="Genomic_DNA"/>
</dbReference>
<accession>A0ABP9Y0V7</accession>
<dbReference type="Proteomes" id="UP001476247">
    <property type="component" value="Unassembled WGS sequence"/>
</dbReference>
<evidence type="ECO:0000313" key="2">
    <source>
        <dbReference type="Proteomes" id="UP001476247"/>
    </source>
</evidence>